<evidence type="ECO:0000313" key="2">
    <source>
        <dbReference type="Ensembl" id="ENSMODP00000058100.1"/>
    </source>
</evidence>
<name>A0A5F8HF21_MONDO</name>
<feature type="region of interest" description="Disordered" evidence="1">
    <location>
        <begin position="144"/>
        <end position="170"/>
    </location>
</feature>
<keyword evidence="3" id="KW-1185">Reference proteome</keyword>
<feature type="compositionally biased region" description="Pro residues" evidence="1">
    <location>
        <begin position="116"/>
        <end position="126"/>
    </location>
</feature>
<accession>A0A5F8HF21</accession>
<proteinExistence type="predicted"/>
<organism evidence="2 3">
    <name type="scientific">Monodelphis domestica</name>
    <name type="common">Gray short-tailed opossum</name>
    <dbReference type="NCBI Taxonomy" id="13616"/>
    <lineage>
        <taxon>Eukaryota</taxon>
        <taxon>Metazoa</taxon>
        <taxon>Chordata</taxon>
        <taxon>Craniata</taxon>
        <taxon>Vertebrata</taxon>
        <taxon>Euteleostomi</taxon>
        <taxon>Mammalia</taxon>
        <taxon>Metatheria</taxon>
        <taxon>Didelphimorphia</taxon>
        <taxon>Didelphidae</taxon>
        <taxon>Monodelphis</taxon>
    </lineage>
</organism>
<sequence length="287" mass="32368">YRTEGVRRWEEGQESELSTSKLEMRQGRKQESNLQQAAGNRDAKRMLAGSWQLRGMPQELGVAMAAPAQLLQVPLQDVREKVAGAELHRVPAQRLADLRHRHPQQRPRVALAHPAPRTPAPPPSSPLPYSSSCFQTQRASWAIIRGSSPPPPRRGNRFPDSRRLSQSFSSAGRASLRAAILDSPRLRLGASRKKNPTLTIVPCHLLFHFAKETKTTSGRAWFLTRLGLKLPDFICIWLLNSWHSACPMNTLNYVWHIHFFPISKKHSSLLSLPTSPIRTHTPPMYTL</sequence>
<dbReference type="Ensembl" id="ENSMODT00000057453.1">
    <property type="protein sequence ID" value="ENSMODP00000058100.1"/>
    <property type="gene ID" value="ENSMODG00000038818.1"/>
</dbReference>
<reference evidence="2" key="3">
    <citation type="submission" date="2025-09" db="UniProtKB">
        <authorList>
            <consortium name="Ensembl"/>
        </authorList>
    </citation>
    <scope>IDENTIFICATION</scope>
</reference>
<evidence type="ECO:0000256" key="1">
    <source>
        <dbReference type="SAM" id="MobiDB-lite"/>
    </source>
</evidence>
<feature type="compositionally biased region" description="Basic and acidic residues" evidence="1">
    <location>
        <begin position="1"/>
        <end position="11"/>
    </location>
</feature>
<reference evidence="2" key="2">
    <citation type="submission" date="2025-08" db="UniProtKB">
        <authorList>
            <consortium name="Ensembl"/>
        </authorList>
    </citation>
    <scope>IDENTIFICATION</scope>
</reference>
<dbReference type="GeneTree" id="ENSGT00900000143702"/>
<dbReference type="Proteomes" id="UP000002280">
    <property type="component" value="Chromosome 8"/>
</dbReference>
<feature type="region of interest" description="Disordered" evidence="1">
    <location>
        <begin position="93"/>
        <end position="131"/>
    </location>
</feature>
<evidence type="ECO:0000313" key="3">
    <source>
        <dbReference type="Proteomes" id="UP000002280"/>
    </source>
</evidence>
<reference evidence="2 3" key="1">
    <citation type="journal article" date="2007" name="Nature">
        <title>Genome of the marsupial Monodelphis domestica reveals innovation in non-coding sequences.</title>
        <authorList>
            <person name="Mikkelsen T.S."/>
            <person name="Wakefield M.J."/>
            <person name="Aken B."/>
            <person name="Amemiya C.T."/>
            <person name="Chang J.L."/>
            <person name="Duke S."/>
            <person name="Garber M."/>
            <person name="Gentles A.J."/>
            <person name="Goodstadt L."/>
            <person name="Heger A."/>
            <person name="Jurka J."/>
            <person name="Kamal M."/>
            <person name="Mauceli E."/>
            <person name="Searle S.M."/>
            <person name="Sharpe T."/>
            <person name="Baker M.L."/>
            <person name="Batzer M.A."/>
            <person name="Benos P.V."/>
            <person name="Belov K."/>
            <person name="Clamp M."/>
            <person name="Cook A."/>
            <person name="Cuff J."/>
            <person name="Das R."/>
            <person name="Davidow L."/>
            <person name="Deakin J.E."/>
            <person name="Fazzari M.J."/>
            <person name="Glass J.L."/>
            <person name="Grabherr M."/>
            <person name="Greally J.M."/>
            <person name="Gu W."/>
            <person name="Hore T.A."/>
            <person name="Huttley G.A."/>
            <person name="Kleber M."/>
            <person name="Jirtle R.L."/>
            <person name="Koina E."/>
            <person name="Lee J.T."/>
            <person name="Mahony S."/>
            <person name="Marra M.A."/>
            <person name="Miller R.D."/>
            <person name="Nicholls R.D."/>
            <person name="Oda M."/>
            <person name="Papenfuss A.T."/>
            <person name="Parra Z.E."/>
            <person name="Pollock D.D."/>
            <person name="Ray D.A."/>
            <person name="Schein J.E."/>
            <person name="Speed T.P."/>
            <person name="Thompson K."/>
            <person name="VandeBerg J.L."/>
            <person name="Wade C.M."/>
            <person name="Walker J.A."/>
            <person name="Waters P.D."/>
            <person name="Webber C."/>
            <person name="Weidman J.R."/>
            <person name="Xie X."/>
            <person name="Zody M.C."/>
            <person name="Baldwin J."/>
            <person name="Abdouelleil A."/>
            <person name="Abdulkadir J."/>
            <person name="Abebe A."/>
            <person name="Abera B."/>
            <person name="Abreu J."/>
            <person name="Acer S.C."/>
            <person name="Aftuck L."/>
            <person name="Alexander A."/>
            <person name="An P."/>
            <person name="Anderson E."/>
            <person name="Anderson S."/>
            <person name="Arachi H."/>
            <person name="Azer M."/>
            <person name="Bachantsang P."/>
            <person name="Barry A."/>
            <person name="Bayul T."/>
            <person name="Berlin A."/>
            <person name="Bessette D."/>
            <person name="Bloom T."/>
            <person name="Bloom T."/>
            <person name="Boguslavskiy L."/>
            <person name="Bonnet C."/>
            <person name="Boukhgalter B."/>
            <person name="Bourzgui I."/>
            <person name="Brown A."/>
            <person name="Cahill P."/>
            <person name="Channer S."/>
            <person name="Cheshatsang Y."/>
            <person name="Chuda L."/>
            <person name="Citroen M."/>
            <person name="Collymore A."/>
            <person name="Cooke P."/>
            <person name="Costello M."/>
            <person name="D'Aco K."/>
            <person name="Daza R."/>
            <person name="De Haan G."/>
            <person name="DeGray S."/>
            <person name="DeMaso C."/>
            <person name="Dhargay N."/>
            <person name="Dooley K."/>
            <person name="Dooley E."/>
            <person name="Doricent M."/>
            <person name="Dorje P."/>
            <person name="Dorjee K."/>
            <person name="Dupes A."/>
            <person name="Elong R."/>
            <person name="Falk J."/>
            <person name="Farina A."/>
            <person name="Faro S."/>
            <person name="Ferguson D."/>
            <person name="Fisher S."/>
            <person name="Foley C.D."/>
            <person name="Franke A."/>
            <person name="Friedrich D."/>
            <person name="Gadbois L."/>
            <person name="Gearin G."/>
            <person name="Gearin C.R."/>
            <person name="Giannoukos G."/>
            <person name="Goode T."/>
            <person name="Graham J."/>
            <person name="Grandbois E."/>
            <person name="Grewal S."/>
            <person name="Gyaltsen K."/>
            <person name="Hafez N."/>
            <person name="Hagos B."/>
            <person name="Hall J."/>
            <person name="Henson C."/>
            <person name="Hollinger A."/>
            <person name="Honan T."/>
            <person name="Huard M.D."/>
            <person name="Hughes L."/>
            <person name="Hurhula B."/>
            <person name="Husby M.E."/>
            <person name="Kamat A."/>
            <person name="Kanga B."/>
            <person name="Kashin S."/>
            <person name="Khazanovich D."/>
            <person name="Kisner P."/>
            <person name="Lance K."/>
            <person name="Lara M."/>
            <person name="Lee W."/>
            <person name="Lennon N."/>
            <person name="Letendre F."/>
            <person name="LeVine R."/>
            <person name="Lipovsky A."/>
            <person name="Liu X."/>
            <person name="Liu J."/>
            <person name="Liu S."/>
            <person name="Lokyitsang T."/>
            <person name="Lokyitsang Y."/>
            <person name="Lubonja R."/>
            <person name="Lui A."/>
            <person name="MacDonald P."/>
            <person name="Magnisalis V."/>
            <person name="Maru K."/>
            <person name="Matthews C."/>
            <person name="McCusker W."/>
            <person name="McDonough S."/>
            <person name="Mehta T."/>
            <person name="Meldrim J."/>
            <person name="Meneus L."/>
            <person name="Mihai O."/>
            <person name="Mihalev A."/>
            <person name="Mihova T."/>
            <person name="Mittelman R."/>
            <person name="Mlenga V."/>
            <person name="Montmayeur A."/>
            <person name="Mulrain L."/>
            <person name="Navidi A."/>
            <person name="Naylor J."/>
            <person name="Negash T."/>
            <person name="Nguyen T."/>
            <person name="Nguyen N."/>
            <person name="Nicol R."/>
            <person name="Norbu C."/>
            <person name="Norbu N."/>
            <person name="Novod N."/>
            <person name="O'Neill B."/>
            <person name="Osman S."/>
            <person name="Markiewicz E."/>
            <person name="Oyono O.L."/>
            <person name="Patti C."/>
            <person name="Phunkhang P."/>
            <person name="Pierre F."/>
            <person name="Priest M."/>
            <person name="Raghuraman S."/>
            <person name="Rege F."/>
            <person name="Reyes R."/>
            <person name="Rise C."/>
            <person name="Rogov P."/>
            <person name="Ross K."/>
            <person name="Ryan E."/>
            <person name="Settipalli S."/>
            <person name="Shea T."/>
            <person name="Sherpa N."/>
            <person name="Shi L."/>
            <person name="Shih D."/>
            <person name="Sparrow T."/>
            <person name="Spaulding J."/>
            <person name="Stalker J."/>
            <person name="Stange-Thomann N."/>
            <person name="Stavropoulos S."/>
            <person name="Stone C."/>
            <person name="Strader C."/>
            <person name="Tesfaye S."/>
            <person name="Thomson T."/>
            <person name="Thoulutsang Y."/>
            <person name="Thoulutsang D."/>
            <person name="Topham K."/>
            <person name="Topping I."/>
            <person name="Tsamla T."/>
            <person name="Vassiliev H."/>
            <person name="Vo A."/>
            <person name="Wangchuk T."/>
            <person name="Wangdi T."/>
            <person name="Weiand M."/>
            <person name="Wilkinson J."/>
            <person name="Wilson A."/>
            <person name="Yadav S."/>
            <person name="Young G."/>
            <person name="Yu Q."/>
            <person name="Zembek L."/>
            <person name="Zhong D."/>
            <person name="Zimmer A."/>
            <person name="Zwirko Z."/>
            <person name="Jaffe D.B."/>
            <person name="Alvarez P."/>
            <person name="Brockman W."/>
            <person name="Butler J."/>
            <person name="Chin C."/>
            <person name="Gnerre S."/>
            <person name="MacCallum I."/>
            <person name="Graves J.A."/>
            <person name="Ponting C.P."/>
            <person name="Breen M."/>
            <person name="Samollow P.B."/>
            <person name="Lander E.S."/>
            <person name="Lindblad-Toh K."/>
        </authorList>
    </citation>
    <scope>NUCLEOTIDE SEQUENCE [LARGE SCALE GENOMIC DNA]</scope>
</reference>
<dbReference type="AlphaFoldDB" id="A0A5F8HF21"/>
<dbReference type="InParanoid" id="A0A5F8HF21"/>
<feature type="compositionally biased region" description="Basic and acidic residues" evidence="1">
    <location>
        <begin position="22"/>
        <end position="31"/>
    </location>
</feature>
<protein>
    <submittedName>
        <fullName evidence="2">Uncharacterized protein</fullName>
    </submittedName>
</protein>
<dbReference type="Bgee" id="ENSMODG00000038818">
    <property type="expression patterns" value="Expressed in abdomen and 4 other cell types or tissues"/>
</dbReference>
<feature type="region of interest" description="Disordered" evidence="1">
    <location>
        <begin position="1"/>
        <end position="43"/>
    </location>
</feature>